<evidence type="ECO:0000313" key="4">
    <source>
        <dbReference type="Proteomes" id="UP000287872"/>
    </source>
</evidence>
<dbReference type="Gene3D" id="2.60.120.860">
    <property type="match status" value="1"/>
</dbReference>
<dbReference type="Pfam" id="PF05709">
    <property type="entry name" value="Sipho_tail"/>
    <property type="match status" value="1"/>
</dbReference>
<comment type="caution">
    <text evidence="3">The sequence shown here is derived from an EMBL/GenBank/DDBJ whole genome shotgun (WGS) entry which is preliminary data.</text>
</comment>
<dbReference type="AlphaFoldDB" id="A0A401UUE0"/>
<feature type="domain" description="Siphovirus-type tail component RIFT-related" evidence="1">
    <location>
        <begin position="10"/>
        <end position="129"/>
    </location>
</feature>
<evidence type="ECO:0000313" key="3">
    <source>
        <dbReference type="EMBL" id="GCD13114.1"/>
    </source>
</evidence>
<evidence type="ECO:0008006" key="5">
    <source>
        <dbReference type="Google" id="ProtNLM"/>
    </source>
</evidence>
<organism evidence="3 4">
    <name type="scientific">Clostridium tagluense</name>
    <dbReference type="NCBI Taxonomy" id="360422"/>
    <lineage>
        <taxon>Bacteria</taxon>
        <taxon>Bacillati</taxon>
        <taxon>Bacillota</taxon>
        <taxon>Clostridia</taxon>
        <taxon>Eubacteriales</taxon>
        <taxon>Clostridiaceae</taxon>
        <taxon>Clostridium</taxon>
    </lineage>
</organism>
<dbReference type="EMBL" id="BHYK01000059">
    <property type="protein sequence ID" value="GCD13114.1"/>
    <property type="molecule type" value="Genomic_DNA"/>
</dbReference>
<proteinExistence type="predicted"/>
<accession>A0A401UUE0</accession>
<feature type="domain" description="Siphovirus-type tail component C-terminal" evidence="2">
    <location>
        <begin position="179"/>
        <end position="284"/>
    </location>
</feature>
<evidence type="ECO:0000259" key="2">
    <source>
        <dbReference type="Pfam" id="PF22768"/>
    </source>
</evidence>
<dbReference type="Proteomes" id="UP000287872">
    <property type="component" value="Unassembled WGS sequence"/>
</dbReference>
<dbReference type="Pfam" id="PF22768">
    <property type="entry name" value="SPP1_Dit"/>
    <property type="match status" value="1"/>
</dbReference>
<dbReference type="InterPro" id="IPR008841">
    <property type="entry name" value="Siphovirus-type_tail_N"/>
</dbReference>
<dbReference type="RefSeq" id="WP_125006371.1">
    <property type="nucleotide sequence ID" value="NZ_BHYK01000059.1"/>
</dbReference>
<protein>
    <recommendedName>
        <fullName evidence="5">Phage tail protein</fullName>
    </recommendedName>
</protein>
<dbReference type="InterPro" id="IPR054738">
    <property type="entry name" value="Siphovirus-type_tail_C"/>
</dbReference>
<keyword evidence="4" id="KW-1185">Reference proteome</keyword>
<sequence>MQKLIFTNDRGRSIVLKNSGPFLLQKFDPSPPKSTILTSKAPGQDGKSYHGALLEERTLNIEVAILGDNSEDMFRKRQELYSIFNPKLQGVLTYTNGAGEHEIQCIVQDGPTPKARFEPVQEFLIQLYCPNPFWTNIIEAKEEIALWVGDFEFALELTDEGIEMGHRESNLIVNINNKGDVECGMRIEFTALATLVNPSILNIYTKEYIKIKRTLVAGDKLVINTDFGNKKVEMVRNGVATNVFNYIDLQTTFLQLDVGDNLLKYDAEQGIDNLEVVIYYKPLYVGV</sequence>
<dbReference type="Gene3D" id="2.40.30.200">
    <property type="match status" value="1"/>
</dbReference>
<evidence type="ECO:0000259" key="1">
    <source>
        <dbReference type="Pfam" id="PF05709"/>
    </source>
</evidence>
<gene>
    <name evidence="3" type="ORF">Ctaglu_47370</name>
</gene>
<reference evidence="3 4" key="1">
    <citation type="submission" date="2018-11" db="EMBL/GenBank/DDBJ databases">
        <title>Genome sequencing and assembly of Clostridium tagluense strain A121.</title>
        <authorList>
            <person name="Murakami T."/>
            <person name="Segawa T."/>
            <person name="Shcherbakova V.A."/>
            <person name="Mori H."/>
            <person name="Yoshimura Y."/>
        </authorList>
    </citation>
    <scope>NUCLEOTIDE SEQUENCE [LARGE SCALE GENOMIC DNA]</scope>
    <source>
        <strain evidence="3 4">A121</strain>
    </source>
</reference>
<name>A0A401UUE0_9CLOT</name>
<dbReference type="OrthoDB" id="2079081at2"/>